<evidence type="ECO:0000256" key="1">
    <source>
        <dbReference type="SAM" id="MobiDB-lite"/>
    </source>
</evidence>
<reference evidence="3 4" key="1">
    <citation type="submission" date="2021-03" db="EMBL/GenBank/DDBJ databases">
        <title>Sequencing the genomes of 1000 actinobacteria strains.</title>
        <authorList>
            <person name="Klenk H.-P."/>
        </authorList>
    </citation>
    <scope>NUCLEOTIDE SEQUENCE [LARGE SCALE GENOMIC DNA]</scope>
    <source>
        <strain evidence="3 4">DSM 45516</strain>
    </source>
</reference>
<keyword evidence="2" id="KW-1133">Transmembrane helix</keyword>
<feature type="transmembrane region" description="Helical" evidence="2">
    <location>
        <begin position="40"/>
        <end position="63"/>
    </location>
</feature>
<evidence type="ECO:0000313" key="3">
    <source>
        <dbReference type="EMBL" id="MBP2193341.1"/>
    </source>
</evidence>
<evidence type="ECO:0000313" key="4">
    <source>
        <dbReference type="Proteomes" id="UP001519325"/>
    </source>
</evidence>
<evidence type="ECO:0008006" key="5">
    <source>
        <dbReference type="Google" id="ProtNLM"/>
    </source>
</evidence>
<keyword evidence="4" id="KW-1185">Reference proteome</keyword>
<comment type="caution">
    <text evidence="3">The sequence shown here is derived from an EMBL/GenBank/DDBJ whole genome shotgun (WGS) entry which is preliminary data.</text>
</comment>
<protein>
    <recommendedName>
        <fullName evidence="5">TIGR02611 family protein</fullName>
    </recommendedName>
</protein>
<dbReference type="InterPro" id="IPR019099">
    <property type="entry name" value="Uncharacterised_PGPGW_TM"/>
</dbReference>
<keyword evidence="2" id="KW-0472">Membrane</keyword>
<feature type="transmembrane region" description="Helical" evidence="2">
    <location>
        <begin position="112"/>
        <end position="130"/>
    </location>
</feature>
<keyword evidence="2" id="KW-0812">Transmembrane</keyword>
<organism evidence="3 4">
    <name type="scientific">Nocardia goodfellowii</name>
    <dbReference type="NCBI Taxonomy" id="882446"/>
    <lineage>
        <taxon>Bacteria</taxon>
        <taxon>Bacillati</taxon>
        <taxon>Actinomycetota</taxon>
        <taxon>Actinomycetes</taxon>
        <taxon>Mycobacteriales</taxon>
        <taxon>Nocardiaceae</taxon>
        <taxon>Nocardia</taxon>
    </lineage>
</organism>
<accession>A0ABS4QNQ4</accession>
<name>A0ABS4QNQ4_9NOCA</name>
<dbReference type="Proteomes" id="UP001519325">
    <property type="component" value="Unassembled WGS sequence"/>
</dbReference>
<proteinExistence type="predicted"/>
<gene>
    <name evidence="3" type="ORF">BJ987_006242</name>
</gene>
<dbReference type="EMBL" id="JAGGMR010000001">
    <property type="protein sequence ID" value="MBP2193341.1"/>
    <property type="molecule type" value="Genomic_DNA"/>
</dbReference>
<evidence type="ECO:0000256" key="2">
    <source>
        <dbReference type="SAM" id="Phobius"/>
    </source>
</evidence>
<sequence length="131" mass="14211">MTAPEPSASTAGAPITKRQKAFHAMPRVIARRERHRRRSLFVRVPVATAGIVLGATGIPLLLIPELGIPAVLLGLRLLALEFEWATSAQAWLERHYARTRHWVAGWSTGAKITVTLAALAGSAGLMLVFVR</sequence>
<dbReference type="RefSeq" id="WP_209896616.1">
    <property type="nucleotide sequence ID" value="NZ_JAGGMR010000001.1"/>
</dbReference>
<feature type="region of interest" description="Disordered" evidence="1">
    <location>
        <begin position="1"/>
        <end position="20"/>
    </location>
</feature>
<dbReference type="Pfam" id="PF09656">
    <property type="entry name" value="PGPGW"/>
    <property type="match status" value="1"/>
</dbReference>